<dbReference type="GO" id="GO:0005739">
    <property type="term" value="C:mitochondrion"/>
    <property type="evidence" value="ECO:0007669"/>
    <property type="project" value="TreeGrafter"/>
</dbReference>
<proteinExistence type="inferred from homology"/>
<evidence type="ECO:0008006" key="5">
    <source>
        <dbReference type="Google" id="ProtNLM"/>
    </source>
</evidence>
<accession>A0A9X0D9E7</accession>
<keyword evidence="4" id="KW-1185">Reference proteome</keyword>
<evidence type="ECO:0000256" key="2">
    <source>
        <dbReference type="ARBA" id="ARBA00022946"/>
    </source>
</evidence>
<reference evidence="3" key="1">
    <citation type="submission" date="2023-01" db="EMBL/GenBank/DDBJ databases">
        <title>Genome assembly of the deep-sea coral Lophelia pertusa.</title>
        <authorList>
            <person name="Herrera S."/>
            <person name="Cordes E."/>
        </authorList>
    </citation>
    <scope>NUCLEOTIDE SEQUENCE</scope>
    <source>
        <strain evidence="3">USNM1676648</strain>
        <tissue evidence="3">Polyp</tissue>
    </source>
</reference>
<gene>
    <name evidence="3" type="ORF">OS493_024525</name>
</gene>
<dbReference type="GO" id="GO:0006390">
    <property type="term" value="P:mitochondrial transcription"/>
    <property type="evidence" value="ECO:0007669"/>
    <property type="project" value="TreeGrafter"/>
</dbReference>
<evidence type="ECO:0000313" key="4">
    <source>
        <dbReference type="Proteomes" id="UP001163046"/>
    </source>
</evidence>
<dbReference type="EMBL" id="MU825415">
    <property type="protein sequence ID" value="KAJ7390493.1"/>
    <property type="molecule type" value="Genomic_DNA"/>
</dbReference>
<dbReference type="SMART" id="SM00733">
    <property type="entry name" value="Mterf"/>
    <property type="match status" value="4"/>
</dbReference>
<dbReference type="Pfam" id="PF02536">
    <property type="entry name" value="mTERF"/>
    <property type="match status" value="1"/>
</dbReference>
<sequence>MENVGIYPDSVAYVIKEAPGVLTAKTEESLPEKVKYFADMNVKPKFTKDEILHVLTKCPTLIASYTVESFQKKVQFFEQELKFNKHHIKNIILKQPSVLTFSNEAMKEKWTYCYEKINASPSSIARCPRVFQCSLKRIKERHLYLKHLGHIKDEMKIDDYGLGLIITNSDKRFAEKVAKMSLDEFDEFRKDIDLNKNEENEENEENEQ</sequence>
<evidence type="ECO:0000256" key="1">
    <source>
        <dbReference type="ARBA" id="ARBA00007692"/>
    </source>
</evidence>
<dbReference type="GO" id="GO:0003676">
    <property type="term" value="F:nucleic acid binding"/>
    <property type="evidence" value="ECO:0007669"/>
    <property type="project" value="InterPro"/>
</dbReference>
<dbReference type="PANTHER" id="PTHR13068:SF112">
    <property type="entry name" value="TRANSCRIPTION TERMINATION FACTOR 3, MITOCHONDRIAL"/>
    <property type="match status" value="1"/>
</dbReference>
<organism evidence="3 4">
    <name type="scientific">Desmophyllum pertusum</name>
    <dbReference type="NCBI Taxonomy" id="174260"/>
    <lineage>
        <taxon>Eukaryota</taxon>
        <taxon>Metazoa</taxon>
        <taxon>Cnidaria</taxon>
        <taxon>Anthozoa</taxon>
        <taxon>Hexacorallia</taxon>
        <taxon>Scleractinia</taxon>
        <taxon>Caryophylliina</taxon>
        <taxon>Caryophylliidae</taxon>
        <taxon>Desmophyllum</taxon>
    </lineage>
</organism>
<keyword evidence="2" id="KW-0809">Transit peptide</keyword>
<protein>
    <recommendedName>
        <fullName evidence="5">Mitochondrial transcription termination factor</fullName>
    </recommendedName>
</protein>
<dbReference type="PANTHER" id="PTHR13068">
    <property type="entry name" value="CGI-12 PROTEIN-RELATED"/>
    <property type="match status" value="1"/>
</dbReference>
<dbReference type="OrthoDB" id="637682at2759"/>
<dbReference type="InterPro" id="IPR003690">
    <property type="entry name" value="MTERF"/>
</dbReference>
<comment type="similarity">
    <text evidence="1">Belongs to the mTERF family.</text>
</comment>
<dbReference type="GO" id="GO:0061668">
    <property type="term" value="P:mitochondrial ribosome assembly"/>
    <property type="evidence" value="ECO:0007669"/>
    <property type="project" value="TreeGrafter"/>
</dbReference>
<dbReference type="Proteomes" id="UP001163046">
    <property type="component" value="Unassembled WGS sequence"/>
</dbReference>
<dbReference type="Gene3D" id="1.25.70.10">
    <property type="entry name" value="Transcription termination factor 3, mitochondrial"/>
    <property type="match status" value="1"/>
</dbReference>
<dbReference type="AlphaFoldDB" id="A0A9X0D9E7"/>
<name>A0A9X0D9E7_9CNID</name>
<comment type="caution">
    <text evidence="3">The sequence shown here is derived from an EMBL/GenBank/DDBJ whole genome shotgun (WGS) entry which is preliminary data.</text>
</comment>
<evidence type="ECO:0000313" key="3">
    <source>
        <dbReference type="EMBL" id="KAJ7390493.1"/>
    </source>
</evidence>
<dbReference type="InterPro" id="IPR038538">
    <property type="entry name" value="MTERF_sf"/>
</dbReference>